<protein>
    <submittedName>
        <fullName evidence="1">Uncharacterized protein</fullName>
    </submittedName>
</protein>
<organism evidence="1">
    <name type="scientific">gut metagenome</name>
    <dbReference type="NCBI Taxonomy" id="749906"/>
    <lineage>
        <taxon>unclassified sequences</taxon>
        <taxon>metagenomes</taxon>
        <taxon>organismal metagenomes</taxon>
    </lineage>
</organism>
<evidence type="ECO:0000313" key="1">
    <source>
        <dbReference type="EMBL" id="EJW97132.1"/>
    </source>
</evidence>
<gene>
    <name evidence="1" type="ORF">EVA_14760</name>
</gene>
<reference evidence="1" key="1">
    <citation type="journal article" date="2012" name="PLoS ONE">
        <title>Gene sets for utilization of primary and secondary nutrition supplies in the distal gut of endangered iberian lynx.</title>
        <authorList>
            <person name="Alcaide M."/>
            <person name="Messina E."/>
            <person name="Richter M."/>
            <person name="Bargiela R."/>
            <person name="Peplies J."/>
            <person name="Huws S.A."/>
            <person name="Newbold C.J."/>
            <person name="Golyshin P.N."/>
            <person name="Simon M.A."/>
            <person name="Lopez G."/>
            <person name="Yakimov M.M."/>
            <person name="Ferrer M."/>
        </authorList>
    </citation>
    <scope>NUCLEOTIDE SEQUENCE</scope>
</reference>
<dbReference type="EMBL" id="AMCI01004925">
    <property type="protein sequence ID" value="EJW97132.1"/>
    <property type="molecule type" value="Genomic_DNA"/>
</dbReference>
<proteinExistence type="predicted"/>
<comment type="caution">
    <text evidence="1">The sequence shown here is derived from an EMBL/GenBank/DDBJ whole genome shotgun (WGS) entry which is preliminary data.</text>
</comment>
<sequence length="151" mass="17886">QVLRPFRREKKKALPFGILSRATSYFDWILPALFRNQVFADLLNAHGVNVPFSNPMYRQKLPLVVEEIFPEHLVLQETAEEVEQALTEELLQNWDTEHIYDAKMKQRLEEQFSYQYPYEAMQKMKLKFTVSELEKEVRAGRRGRRSPVRGA</sequence>
<feature type="non-terminal residue" evidence="1">
    <location>
        <position position="1"/>
    </location>
</feature>
<name>J9G5Q9_9ZZZZ</name>
<accession>J9G5Q9</accession>
<dbReference type="AlphaFoldDB" id="J9G5Q9"/>